<organism evidence="4 5">
    <name type="scientific">Hydra vulgaris</name>
    <name type="common">Hydra</name>
    <name type="synonym">Hydra attenuata</name>
    <dbReference type="NCBI Taxonomy" id="6087"/>
    <lineage>
        <taxon>Eukaryota</taxon>
        <taxon>Metazoa</taxon>
        <taxon>Cnidaria</taxon>
        <taxon>Hydrozoa</taxon>
        <taxon>Hydroidolina</taxon>
        <taxon>Anthoathecata</taxon>
        <taxon>Aplanulata</taxon>
        <taxon>Hydridae</taxon>
        <taxon>Hydra</taxon>
    </lineage>
</organism>
<gene>
    <name evidence="5" type="primary">LOC101241437</name>
</gene>
<evidence type="ECO:0000259" key="3">
    <source>
        <dbReference type="Pfam" id="PF04825"/>
    </source>
</evidence>
<evidence type="ECO:0000313" key="5">
    <source>
        <dbReference type="RefSeq" id="XP_065654201.1"/>
    </source>
</evidence>
<keyword evidence="4" id="KW-1185">Reference proteome</keyword>
<dbReference type="InterPro" id="IPR039781">
    <property type="entry name" value="Rad21/Rec8-like"/>
</dbReference>
<accession>A0ABM4BYA3</accession>
<dbReference type="PANTHER" id="PTHR12585:SF27">
    <property type="entry name" value="MEIOTIC RECOMBINATION PROTEIN REC8 HOMOLOG"/>
    <property type="match status" value="1"/>
</dbReference>
<dbReference type="RefSeq" id="XP_065654201.1">
    <property type="nucleotide sequence ID" value="XM_065798129.1"/>
</dbReference>
<protein>
    <submittedName>
        <fullName evidence="5">Uncharacterized protein LOC101241437 isoform X3</fullName>
    </submittedName>
</protein>
<comment type="subcellular location">
    <subcellularLocation>
        <location evidence="1">Nucleus</location>
    </subcellularLocation>
</comment>
<dbReference type="GeneID" id="101241437"/>
<evidence type="ECO:0000313" key="4">
    <source>
        <dbReference type="Proteomes" id="UP001652625"/>
    </source>
</evidence>
<dbReference type="Proteomes" id="UP001652625">
    <property type="component" value="Chromosome 05"/>
</dbReference>
<evidence type="ECO:0000256" key="1">
    <source>
        <dbReference type="ARBA" id="ARBA00004123"/>
    </source>
</evidence>
<dbReference type="Pfam" id="PF04825">
    <property type="entry name" value="Rad21_Rec8_N"/>
    <property type="match status" value="1"/>
</dbReference>
<dbReference type="PANTHER" id="PTHR12585">
    <property type="entry name" value="SCC1 / RAD21 FAMILY MEMBER"/>
    <property type="match status" value="1"/>
</dbReference>
<name>A0ABM4BYA3_HYDVU</name>
<dbReference type="InterPro" id="IPR006910">
    <property type="entry name" value="Rad21_Rec8_N"/>
</dbReference>
<keyword evidence="2" id="KW-0539">Nucleus</keyword>
<evidence type="ECO:0000256" key="2">
    <source>
        <dbReference type="ARBA" id="ARBA00023242"/>
    </source>
</evidence>
<proteinExistence type="predicted"/>
<sequence>MFYPQGITLCKKEKLSLIWLAANYDPEKYKKMIPAKDCENVNIARICHAIINPKFPFALRLSAQLMLGTVRIYRTKTKILLYTAEQMMLKLSTILKEVNYKSCDLPVATLREDVITLPDFLNCESIIDYTLGPLYLDTNMLLHIGEADFFPINNTPLQSPVKFEKHKKRETKFSSPLTVSNRQISIEESVFSPSKTVVQLPGVEEFEGNDFGPAQAEFLHDLNFDHVPLLRLNYKKRLAPLFENEEDLNLTKNKKDYFENVEKTLLRSPQIQRQGNLKTGLADTFLPLETDIDGLHNETDYVTTLPTNFADETEVTTVMAEKTVEGKKQNWNCNLVTPADAIILKPNANNPKRKRKLFVDDEIALSSQQIKSNLATPDTLLKPPIIAGTALPNAKSLFLCPSFISLSKNKKLKKWWDNNSCLQKVSSDDLILDEKLNHISGETEILKSPEHLRRNDESLGSIEIARNASSSMRSLEQSAGSTLLVEKTPLNDDDPQMLFGMENMIGVDFNDMQHFSSPRISGIGALPNDIIVDLNDQPGLEPVLEQDETLLETDNENQEMSKRFLGFQKKIQLAILHRPSVDFFDIFPTYCNSRKDIAIAFYTALNLHRCGKIILNQKEIFGPITISSN</sequence>
<feature type="domain" description="Rad21/Rec8-like protein N-terminal" evidence="3">
    <location>
        <begin position="1"/>
        <end position="107"/>
    </location>
</feature>
<reference evidence="5" key="1">
    <citation type="submission" date="2025-08" db="UniProtKB">
        <authorList>
            <consortium name="RefSeq"/>
        </authorList>
    </citation>
    <scope>IDENTIFICATION</scope>
</reference>